<dbReference type="AlphaFoldDB" id="A0A1H4W1X6"/>
<gene>
    <name evidence="3" type="ORF">SAMN04489745_3388</name>
</gene>
<name>A0A1H4W1X6_9MICC</name>
<dbReference type="RefSeq" id="WP_066214706.1">
    <property type="nucleotide sequence ID" value="NZ_FNSN01000004.1"/>
</dbReference>
<reference evidence="3 4" key="1">
    <citation type="submission" date="2016-10" db="EMBL/GenBank/DDBJ databases">
        <authorList>
            <person name="de Groot N.N."/>
        </authorList>
    </citation>
    <scope>NUCLEOTIDE SEQUENCE [LARGE SCALE GENOMIC DNA]</scope>
    <source>
        <strain evidence="3 4">DSM 10495</strain>
    </source>
</reference>
<proteinExistence type="predicted"/>
<organism evidence="3 4">
    <name type="scientific">Arthrobacter woluwensis</name>
    <dbReference type="NCBI Taxonomy" id="156980"/>
    <lineage>
        <taxon>Bacteria</taxon>
        <taxon>Bacillati</taxon>
        <taxon>Actinomycetota</taxon>
        <taxon>Actinomycetes</taxon>
        <taxon>Micrococcales</taxon>
        <taxon>Micrococcaceae</taxon>
        <taxon>Arthrobacter</taxon>
    </lineage>
</organism>
<evidence type="ECO:0000313" key="4">
    <source>
        <dbReference type="Proteomes" id="UP000182652"/>
    </source>
</evidence>
<evidence type="ECO:0000256" key="1">
    <source>
        <dbReference type="SAM" id="MobiDB-lite"/>
    </source>
</evidence>
<feature type="chain" id="PRO_5010314777" evidence="2">
    <location>
        <begin position="30"/>
        <end position="253"/>
    </location>
</feature>
<keyword evidence="4" id="KW-1185">Reference proteome</keyword>
<evidence type="ECO:0000256" key="2">
    <source>
        <dbReference type="SAM" id="SignalP"/>
    </source>
</evidence>
<evidence type="ECO:0000313" key="3">
    <source>
        <dbReference type="EMBL" id="SEC87233.1"/>
    </source>
</evidence>
<keyword evidence="2" id="KW-0732">Signal</keyword>
<feature type="signal peptide" evidence="2">
    <location>
        <begin position="1"/>
        <end position="29"/>
    </location>
</feature>
<dbReference type="STRING" id="156980.SAMN04489745_3388"/>
<protein>
    <submittedName>
        <fullName evidence="3">Uncharacterized protein</fullName>
    </submittedName>
</protein>
<dbReference type="EMBL" id="FNSN01000004">
    <property type="protein sequence ID" value="SEC87233.1"/>
    <property type="molecule type" value="Genomic_DNA"/>
</dbReference>
<accession>A0A1H4W1X6</accession>
<feature type="region of interest" description="Disordered" evidence="1">
    <location>
        <begin position="187"/>
        <end position="206"/>
    </location>
</feature>
<sequence length="253" mass="25704">MRRAGRRAALLFAGLLLASLAVVGGPAGAASGAGQDPVFTPVPETGERGHLQLASSPYPLTFPSLRPGQQYSWQLRLRVAEGDPAATSLKLSATGALAVTGGYLVTVRECSEPWNGASGVGAELRCPGRPMLRVDREALKTVDPQTSVPLAGLPRGRDSYLAVTLEAPRGTPAAPRGGLRLGLGITAQSEDDAGPTPPGGGHLGDTGFEGGRFALLGGGTLLAGAALWAAFRRGPAAVTPREGPDEEKDGGAS</sequence>
<dbReference type="Proteomes" id="UP000182652">
    <property type="component" value="Unassembled WGS sequence"/>
</dbReference>